<keyword evidence="1" id="KW-0472">Membrane</keyword>
<dbReference type="PANTHER" id="PTHR30273:SF2">
    <property type="entry name" value="PROTEIN FECR"/>
    <property type="match status" value="1"/>
</dbReference>
<dbReference type="InterPro" id="IPR006860">
    <property type="entry name" value="FecR"/>
</dbReference>
<feature type="domain" description="FecR N-terminal" evidence="3">
    <location>
        <begin position="14"/>
        <end position="55"/>
    </location>
</feature>
<dbReference type="InterPro" id="IPR012373">
    <property type="entry name" value="Ferrdict_sens_TM"/>
</dbReference>
<dbReference type="EMBL" id="CP119075">
    <property type="protein sequence ID" value="WED67487.1"/>
    <property type="molecule type" value="Genomic_DNA"/>
</dbReference>
<accession>A0AAF0CSX7</accession>
<dbReference type="GO" id="GO:0016989">
    <property type="term" value="F:sigma factor antagonist activity"/>
    <property type="evidence" value="ECO:0007669"/>
    <property type="project" value="TreeGrafter"/>
</dbReference>
<feature type="domain" description="FecR protein" evidence="2">
    <location>
        <begin position="123"/>
        <end position="215"/>
    </location>
</feature>
<dbReference type="KEGG" id="slom:PXH66_11560"/>
<dbReference type="Pfam" id="PF16220">
    <property type="entry name" value="DUF4880"/>
    <property type="match status" value="1"/>
</dbReference>
<dbReference type="RefSeq" id="WP_330931642.1">
    <property type="nucleotide sequence ID" value="NZ_CP119075.1"/>
</dbReference>
<evidence type="ECO:0000313" key="4">
    <source>
        <dbReference type="EMBL" id="WED67487.1"/>
    </source>
</evidence>
<dbReference type="Proteomes" id="UP001218638">
    <property type="component" value="Chromosome"/>
</dbReference>
<evidence type="ECO:0000259" key="2">
    <source>
        <dbReference type="Pfam" id="PF04773"/>
    </source>
</evidence>
<sequence>MNTNPSPSDSSIEEAASLWAARLEGDGMSAADRTAFEAWLEADSRHRETLAEYCQISSDLEQQLPALVAAGNVTMPAVDPDPVRRSWRTGALGWLTAGLVAAAAAITIIATTGTADAVGPQSIATPIAQRQTVTLEDGTVVDLNAHTNIVVEQTKHERRVRLATGQAFFQVTKDASRPFIVETPAGAVRVTGTAFDVRTAPDGEIEVTVLEGSVQVHLGENNSRPATTPYVLRAGDQLTSQVGVPVRRHLTTADILDVLAWREGEIVSTNISLRELLARFAYYHGRGISAAPEVSNEPFAGRYGLDDLEVFFEDLELLRPVNVIHDPSGTYRVVPRN</sequence>
<evidence type="ECO:0000313" key="5">
    <source>
        <dbReference type="Proteomes" id="UP001218638"/>
    </source>
</evidence>
<dbReference type="AlphaFoldDB" id="A0AAF0CSX7"/>
<name>A0AAF0CSX7_9BACT</name>
<reference evidence="4" key="1">
    <citation type="submission" date="2023-03" db="EMBL/GenBank/DDBJ databases">
        <title>Lomoglobus Profundus gen. nov., sp. nov., a novel member of the phylum Verrucomicrobia, isolated from deep-marine sediment of South China Sea.</title>
        <authorList>
            <person name="Ahmad T."/>
            <person name="Ishaq S.E."/>
            <person name="Wang F."/>
        </authorList>
    </citation>
    <scope>NUCLEOTIDE SEQUENCE</scope>
    <source>
        <strain evidence="4">LMO-M01</strain>
    </source>
</reference>
<keyword evidence="1" id="KW-1133">Transmembrane helix</keyword>
<keyword evidence="5" id="KW-1185">Reference proteome</keyword>
<evidence type="ECO:0000256" key="1">
    <source>
        <dbReference type="SAM" id="Phobius"/>
    </source>
</evidence>
<dbReference type="PIRSF" id="PIRSF018266">
    <property type="entry name" value="FecR"/>
    <property type="match status" value="1"/>
</dbReference>
<protein>
    <submittedName>
        <fullName evidence="4">FecR domain-containing protein</fullName>
    </submittedName>
</protein>
<dbReference type="InterPro" id="IPR032623">
    <property type="entry name" value="FecR_N"/>
</dbReference>
<gene>
    <name evidence="4" type="ORF">PXH66_11560</name>
</gene>
<organism evidence="4 5">
    <name type="scientific">Synoicihabitans lomoniglobus</name>
    <dbReference type="NCBI Taxonomy" id="2909285"/>
    <lineage>
        <taxon>Bacteria</taxon>
        <taxon>Pseudomonadati</taxon>
        <taxon>Verrucomicrobiota</taxon>
        <taxon>Opitutia</taxon>
        <taxon>Opitutales</taxon>
        <taxon>Opitutaceae</taxon>
        <taxon>Synoicihabitans</taxon>
    </lineage>
</organism>
<keyword evidence="1" id="KW-0812">Transmembrane</keyword>
<evidence type="ECO:0000259" key="3">
    <source>
        <dbReference type="Pfam" id="PF16220"/>
    </source>
</evidence>
<dbReference type="Pfam" id="PF04773">
    <property type="entry name" value="FecR"/>
    <property type="match status" value="1"/>
</dbReference>
<feature type="transmembrane region" description="Helical" evidence="1">
    <location>
        <begin position="91"/>
        <end position="110"/>
    </location>
</feature>
<dbReference type="PANTHER" id="PTHR30273">
    <property type="entry name" value="PERIPLASMIC SIGNAL SENSOR AND SIGMA FACTOR ACTIVATOR FECR-RELATED"/>
    <property type="match status" value="1"/>
</dbReference>
<dbReference type="Gene3D" id="2.60.120.1440">
    <property type="match status" value="1"/>
</dbReference>
<proteinExistence type="predicted"/>